<dbReference type="InterPro" id="IPR036412">
    <property type="entry name" value="HAD-like_sf"/>
</dbReference>
<keyword evidence="1" id="KW-0378">Hydrolase</keyword>
<protein>
    <submittedName>
        <fullName evidence="1">HAD-IIA family hydrolase</fullName>
    </submittedName>
</protein>
<gene>
    <name evidence="1" type="ORF">H0A36_18280</name>
</gene>
<dbReference type="NCBIfam" id="TIGR01549">
    <property type="entry name" value="HAD-SF-IA-v1"/>
    <property type="match status" value="1"/>
</dbReference>
<dbReference type="InterPro" id="IPR006439">
    <property type="entry name" value="HAD-SF_hydro_IA"/>
</dbReference>
<dbReference type="InterPro" id="IPR023214">
    <property type="entry name" value="HAD_sf"/>
</dbReference>
<accession>A0A853IEP0</accession>
<dbReference type="Pfam" id="PF13344">
    <property type="entry name" value="Hydrolase_6"/>
    <property type="match status" value="1"/>
</dbReference>
<organism evidence="1 2">
    <name type="scientific">Spartinivicinus marinus</name>
    <dbReference type="NCBI Taxonomy" id="2994442"/>
    <lineage>
        <taxon>Bacteria</taxon>
        <taxon>Pseudomonadati</taxon>
        <taxon>Pseudomonadota</taxon>
        <taxon>Gammaproteobacteria</taxon>
        <taxon>Oceanospirillales</taxon>
        <taxon>Zooshikellaceae</taxon>
        <taxon>Spartinivicinus</taxon>
    </lineage>
</organism>
<dbReference type="GO" id="GO:0005737">
    <property type="term" value="C:cytoplasm"/>
    <property type="evidence" value="ECO:0007669"/>
    <property type="project" value="TreeGrafter"/>
</dbReference>
<evidence type="ECO:0000313" key="2">
    <source>
        <dbReference type="Proteomes" id="UP000569732"/>
    </source>
</evidence>
<dbReference type="AlphaFoldDB" id="A0A853IEP0"/>
<dbReference type="EMBL" id="JACCKB010000032">
    <property type="protein sequence ID" value="NYZ67967.1"/>
    <property type="molecule type" value="Genomic_DNA"/>
</dbReference>
<evidence type="ECO:0000313" key="1">
    <source>
        <dbReference type="EMBL" id="NYZ67967.1"/>
    </source>
</evidence>
<proteinExistence type="predicted"/>
<sequence length="270" mass="29458">MKLVSVNYLDVIDYSKIKGIILDIDGTLVLNNLALPGAVDAIAKLRGAGIILQFVTNTTGRSPEQLSVMLTKLGFDIKSHEIQTSVSACKYYISTHFAGKSGYLAIPEATKQMLPEVGHTEENPAFVILGDLDYGFNYEVLNRVFNFIRQGAQLIAFHRNPYYFKEGKTWLDSGAFTSALESITQQTAVITGKPSPTLFDSAVNVMGLLKEQVLVVGDDVDSDIQGAKNAELASLLVGTGKFTPEQLSKDNISSNKFISEIKDLLCILDI</sequence>
<dbReference type="InterPro" id="IPR006357">
    <property type="entry name" value="HAD-SF_hydro_IIA"/>
</dbReference>
<dbReference type="GO" id="GO:0016791">
    <property type="term" value="F:phosphatase activity"/>
    <property type="evidence" value="ECO:0007669"/>
    <property type="project" value="TreeGrafter"/>
</dbReference>
<dbReference type="Gene3D" id="3.40.50.1000">
    <property type="entry name" value="HAD superfamily/HAD-like"/>
    <property type="match status" value="2"/>
</dbReference>
<dbReference type="SUPFAM" id="SSF56784">
    <property type="entry name" value="HAD-like"/>
    <property type="match status" value="1"/>
</dbReference>
<dbReference type="NCBIfam" id="TIGR01460">
    <property type="entry name" value="HAD-SF-IIA"/>
    <property type="match status" value="1"/>
</dbReference>
<comment type="caution">
    <text evidence="1">The sequence shown here is derived from an EMBL/GenBank/DDBJ whole genome shotgun (WGS) entry which is preliminary data.</text>
</comment>
<keyword evidence="2" id="KW-1185">Reference proteome</keyword>
<dbReference type="PANTHER" id="PTHR19288">
    <property type="entry name" value="4-NITROPHENYLPHOSPHATASE-RELATED"/>
    <property type="match status" value="1"/>
</dbReference>
<dbReference type="RefSeq" id="WP_180569986.1">
    <property type="nucleotide sequence ID" value="NZ_JACCKB010000032.1"/>
</dbReference>
<dbReference type="Pfam" id="PF13242">
    <property type="entry name" value="Hydrolase_like"/>
    <property type="match status" value="1"/>
</dbReference>
<name>A0A853IEP0_9GAMM</name>
<dbReference type="PANTHER" id="PTHR19288:SF46">
    <property type="entry name" value="HALOACID DEHALOGENASE-LIKE HYDROLASE DOMAIN-CONTAINING PROTEIN 2"/>
    <property type="match status" value="1"/>
</dbReference>
<reference evidence="1 2" key="1">
    <citation type="submission" date="2020-07" db="EMBL/GenBank/DDBJ databases">
        <title>Endozoicomonas sp. nov., isolated from sediment.</title>
        <authorList>
            <person name="Gu T."/>
        </authorList>
    </citation>
    <scope>NUCLEOTIDE SEQUENCE [LARGE SCALE GENOMIC DNA]</scope>
    <source>
        <strain evidence="1 2">SM1973</strain>
    </source>
</reference>
<dbReference type="Proteomes" id="UP000569732">
    <property type="component" value="Unassembled WGS sequence"/>
</dbReference>